<dbReference type="SMART" id="SM00702">
    <property type="entry name" value="P4Hc"/>
    <property type="match status" value="1"/>
</dbReference>
<keyword evidence="4" id="KW-0560">Oxidoreductase</keyword>
<evidence type="ECO:0000313" key="7">
    <source>
        <dbReference type="EMBL" id="GFH45333.1"/>
    </source>
</evidence>
<evidence type="ECO:0000256" key="1">
    <source>
        <dbReference type="ARBA" id="ARBA00001961"/>
    </source>
</evidence>
<comment type="caution">
    <text evidence="7">The sequence shown here is derived from an EMBL/GenBank/DDBJ whole genome shotgun (WGS) entry which is preliminary data.</text>
</comment>
<accession>A0AAD3H082</accession>
<dbReference type="GO" id="GO:0031418">
    <property type="term" value="F:L-ascorbic acid binding"/>
    <property type="evidence" value="ECO:0007669"/>
    <property type="project" value="InterPro"/>
</dbReference>
<proteinExistence type="predicted"/>
<feature type="domain" description="Fe2OG dioxygenase" evidence="6">
    <location>
        <begin position="271"/>
        <end position="369"/>
    </location>
</feature>
<keyword evidence="3" id="KW-0223">Dioxygenase</keyword>
<evidence type="ECO:0000256" key="5">
    <source>
        <dbReference type="ARBA" id="ARBA00023004"/>
    </source>
</evidence>
<dbReference type="AlphaFoldDB" id="A0AAD3H082"/>
<name>A0AAD3H082_9STRA</name>
<dbReference type="GO" id="GO:0005506">
    <property type="term" value="F:iron ion binding"/>
    <property type="evidence" value="ECO:0007669"/>
    <property type="project" value="InterPro"/>
</dbReference>
<evidence type="ECO:0000259" key="6">
    <source>
        <dbReference type="PROSITE" id="PS51471"/>
    </source>
</evidence>
<dbReference type="InterPro" id="IPR006620">
    <property type="entry name" value="Pro_4_hyd_alph"/>
</dbReference>
<dbReference type="InterPro" id="IPR005123">
    <property type="entry name" value="Oxoglu/Fe-dep_dioxygenase_dom"/>
</dbReference>
<reference evidence="7 8" key="1">
    <citation type="journal article" date="2021" name="Sci. Rep.">
        <title>The genome of the diatom Chaetoceros tenuissimus carries an ancient integrated fragment of an extant virus.</title>
        <authorList>
            <person name="Hongo Y."/>
            <person name="Kimura K."/>
            <person name="Takaki Y."/>
            <person name="Yoshida Y."/>
            <person name="Baba S."/>
            <person name="Kobayashi G."/>
            <person name="Nagasaki K."/>
            <person name="Hano T."/>
            <person name="Tomaru Y."/>
        </authorList>
    </citation>
    <scope>NUCLEOTIDE SEQUENCE [LARGE SCALE GENOMIC DNA]</scope>
    <source>
        <strain evidence="7 8">NIES-3715</strain>
    </source>
</reference>
<dbReference type="EMBL" id="BLLK01000020">
    <property type="protein sequence ID" value="GFH45333.1"/>
    <property type="molecule type" value="Genomic_DNA"/>
</dbReference>
<dbReference type="GO" id="GO:0051213">
    <property type="term" value="F:dioxygenase activity"/>
    <property type="evidence" value="ECO:0007669"/>
    <property type="project" value="UniProtKB-KW"/>
</dbReference>
<protein>
    <recommendedName>
        <fullName evidence="6">Fe2OG dioxygenase domain-containing protein</fullName>
    </recommendedName>
</protein>
<keyword evidence="5" id="KW-0408">Iron</keyword>
<dbReference type="SUPFAM" id="SSF51197">
    <property type="entry name" value="Clavaminate synthase-like"/>
    <property type="match status" value="1"/>
</dbReference>
<gene>
    <name evidence="7" type="ORF">CTEN210_01807</name>
</gene>
<sequence>MRTLKVFTLGSSRFCSTTLLQRLASYSRNSKSMIQSHPHRGGKQKFDRKSSATIVLLSFSTTIATSLCLSPTSNEAYNEKGNAPQQFTQDDNIDGINTPGWVKESKSTKAKCSIHHTEDTSVKSEKFNAMKSKFYEVRLESFPDQMKVCDRKLHIEDTNDLVQTDEVDTSNQLLHNTLIVLPDLLSTEECEMLVQDAERILEEKKRNNIGKGVKTESWTIYSSFESRCQKVMKRILENVVLDFIEARLPQVDRLLFRDHEVIPKGMPMEYYWDDPVVIKYKAGNMLAPHTDDRDLTIVVPLNPLRDFPLDGGGTRFWIEGTTPELADDDSGVSLKPNCGSGILFNGNITHSGNSVVEGTRFVLMTSITLDEDDEVDYDEYDDEENP</sequence>
<dbReference type="Gene3D" id="2.60.120.620">
    <property type="entry name" value="q2cbj1_9rhob like domain"/>
    <property type="match status" value="1"/>
</dbReference>
<dbReference type="GO" id="GO:0016705">
    <property type="term" value="F:oxidoreductase activity, acting on paired donors, with incorporation or reduction of molecular oxygen"/>
    <property type="evidence" value="ECO:0007669"/>
    <property type="project" value="InterPro"/>
</dbReference>
<keyword evidence="8" id="KW-1185">Reference proteome</keyword>
<evidence type="ECO:0000256" key="3">
    <source>
        <dbReference type="ARBA" id="ARBA00022964"/>
    </source>
</evidence>
<comment type="cofactor">
    <cofactor evidence="1">
        <name>L-ascorbate</name>
        <dbReference type="ChEBI" id="CHEBI:38290"/>
    </cofactor>
</comment>
<evidence type="ECO:0000313" key="8">
    <source>
        <dbReference type="Proteomes" id="UP001054902"/>
    </source>
</evidence>
<organism evidence="7 8">
    <name type="scientific">Chaetoceros tenuissimus</name>
    <dbReference type="NCBI Taxonomy" id="426638"/>
    <lineage>
        <taxon>Eukaryota</taxon>
        <taxon>Sar</taxon>
        <taxon>Stramenopiles</taxon>
        <taxon>Ochrophyta</taxon>
        <taxon>Bacillariophyta</taxon>
        <taxon>Coscinodiscophyceae</taxon>
        <taxon>Chaetocerotophycidae</taxon>
        <taxon>Chaetocerotales</taxon>
        <taxon>Chaetocerotaceae</taxon>
        <taxon>Chaetoceros</taxon>
    </lineage>
</organism>
<dbReference type="Proteomes" id="UP001054902">
    <property type="component" value="Unassembled WGS sequence"/>
</dbReference>
<keyword evidence="2" id="KW-0479">Metal-binding</keyword>
<evidence type="ECO:0000256" key="2">
    <source>
        <dbReference type="ARBA" id="ARBA00022723"/>
    </source>
</evidence>
<evidence type="ECO:0000256" key="4">
    <source>
        <dbReference type="ARBA" id="ARBA00023002"/>
    </source>
</evidence>
<dbReference type="PROSITE" id="PS51471">
    <property type="entry name" value="FE2OG_OXY"/>
    <property type="match status" value="1"/>
</dbReference>